<dbReference type="OrthoDB" id="8374210at2"/>
<accession>A0A845MEV6</accession>
<dbReference type="EMBL" id="WTVA01000003">
    <property type="protein sequence ID" value="MZR22508.1"/>
    <property type="molecule type" value="Genomic_DNA"/>
</dbReference>
<sequence length="70" mass="7840">MAARDRFTINITCNSCGNEGEAEASENDYPFMRHPGFRFDALPEGIIVIKEDNFRAKTVLKCQCGNEISP</sequence>
<comment type="caution">
    <text evidence="1">The sequence shown here is derived from an EMBL/GenBank/DDBJ whole genome shotgun (WGS) entry which is preliminary data.</text>
</comment>
<keyword evidence="2" id="KW-1185">Reference proteome</keyword>
<dbReference type="Proteomes" id="UP000445696">
    <property type="component" value="Unassembled WGS sequence"/>
</dbReference>
<evidence type="ECO:0000313" key="1">
    <source>
        <dbReference type="EMBL" id="MZR22508.1"/>
    </source>
</evidence>
<reference evidence="1 2" key="1">
    <citation type="journal article" date="2014" name="Int. J. Syst. Evol. Microbiol.">
        <title>Sneathiella chungangensis sp. nov., isolated from a marine sand, and emended description of the genus Sneathiella.</title>
        <authorList>
            <person name="Siamphan C."/>
            <person name="Kim H."/>
            <person name="Lee J.S."/>
            <person name="Kim W."/>
        </authorList>
    </citation>
    <scope>NUCLEOTIDE SEQUENCE [LARGE SCALE GENOMIC DNA]</scope>
    <source>
        <strain evidence="1 2">KCTC 32476</strain>
    </source>
</reference>
<name>A0A845MEV6_9PROT</name>
<dbReference type="AlphaFoldDB" id="A0A845MEV6"/>
<proteinExistence type="predicted"/>
<protein>
    <submittedName>
        <fullName evidence="1">Uncharacterized protein</fullName>
    </submittedName>
</protein>
<gene>
    <name evidence="1" type="ORF">GQF03_09195</name>
</gene>
<evidence type="ECO:0000313" key="2">
    <source>
        <dbReference type="Proteomes" id="UP000445696"/>
    </source>
</evidence>
<dbReference type="RefSeq" id="WP_161338944.1">
    <property type="nucleotide sequence ID" value="NZ_JBHSDG010000005.1"/>
</dbReference>
<organism evidence="1 2">
    <name type="scientific">Sneathiella chungangensis</name>
    <dbReference type="NCBI Taxonomy" id="1418234"/>
    <lineage>
        <taxon>Bacteria</taxon>
        <taxon>Pseudomonadati</taxon>
        <taxon>Pseudomonadota</taxon>
        <taxon>Alphaproteobacteria</taxon>
        <taxon>Sneathiellales</taxon>
        <taxon>Sneathiellaceae</taxon>
        <taxon>Sneathiella</taxon>
    </lineage>
</organism>